<dbReference type="GO" id="GO:0070578">
    <property type="term" value="C:RISC-loading complex"/>
    <property type="evidence" value="ECO:0007669"/>
    <property type="project" value="TreeGrafter"/>
</dbReference>
<evidence type="ECO:0000313" key="6">
    <source>
        <dbReference type="RefSeq" id="XP_034233447.1"/>
    </source>
</evidence>
<feature type="domain" description="DRBM" evidence="4">
    <location>
        <begin position="145"/>
        <end position="213"/>
    </location>
</feature>
<dbReference type="GO" id="GO:0003725">
    <property type="term" value="F:double-stranded RNA binding"/>
    <property type="evidence" value="ECO:0007669"/>
    <property type="project" value="TreeGrafter"/>
</dbReference>
<dbReference type="InterPro" id="IPR014720">
    <property type="entry name" value="dsRBD_dom"/>
</dbReference>
<evidence type="ECO:0000259" key="4">
    <source>
        <dbReference type="PROSITE" id="PS50137"/>
    </source>
</evidence>
<dbReference type="Pfam" id="PF00035">
    <property type="entry name" value="dsrm"/>
    <property type="match status" value="2"/>
</dbReference>
<dbReference type="PANTHER" id="PTHR46205:SF3">
    <property type="entry name" value="LOQUACIOUS, ISOFORM B"/>
    <property type="match status" value="1"/>
</dbReference>
<dbReference type="PANTHER" id="PTHR46205">
    <property type="entry name" value="LOQUACIOUS, ISOFORM B"/>
    <property type="match status" value="1"/>
</dbReference>
<organism evidence="7">
    <name type="scientific">Thrips palmi</name>
    <name type="common">Melon thrips</name>
    <dbReference type="NCBI Taxonomy" id="161013"/>
    <lineage>
        <taxon>Eukaryota</taxon>
        <taxon>Metazoa</taxon>
        <taxon>Ecdysozoa</taxon>
        <taxon>Arthropoda</taxon>
        <taxon>Hexapoda</taxon>
        <taxon>Insecta</taxon>
        <taxon>Pterygota</taxon>
        <taxon>Neoptera</taxon>
        <taxon>Paraneoptera</taxon>
        <taxon>Thysanoptera</taxon>
        <taxon>Terebrantia</taxon>
        <taxon>Thripoidea</taxon>
        <taxon>Thripidae</taxon>
        <taxon>Thrips</taxon>
    </lineage>
</organism>
<protein>
    <submittedName>
        <fullName evidence="6 7">RISC-loading complex subunit tarbp2-like isoform X1</fullName>
    </submittedName>
</protein>
<dbReference type="InterPro" id="IPR051247">
    <property type="entry name" value="RLC_Component"/>
</dbReference>
<evidence type="ECO:0000313" key="7">
    <source>
        <dbReference type="RefSeq" id="XP_034233448.1"/>
    </source>
</evidence>
<dbReference type="SMART" id="SM00358">
    <property type="entry name" value="DSRM"/>
    <property type="match status" value="2"/>
</dbReference>
<dbReference type="OrthoDB" id="5961559at2759"/>
<keyword evidence="1 2" id="KW-0694">RNA-binding</keyword>
<name>A0A6P8Y1Q7_THRPL</name>
<evidence type="ECO:0000256" key="2">
    <source>
        <dbReference type="PROSITE-ProRule" id="PRU00266"/>
    </source>
</evidence>
<evidence type="ECO:0000256" key="3">
    <source>
        <dbReference type="SAM" id="MobiDB-lite"/>
    </source>
</evidence>
<feature type="domain" description="DRBM" evidence="4">
    <location>
        <begin position="46"/>
        <end position="115"/>
    </location>
</feature>
<dbReference type="GO" id="GO:0030422">
    <property type="term" value="P:siRNA processing"/>
    <property type="evidence" value="ECO:0007669"/>
    <property type="project" value="TreeGrafter"/>
</dbReference>
<evidence type="ECO:0000256" key="1">
    <source>
        <dbReference type="ARBA" id="ARBA00022884"/>
    </source>
</evidence>
<feature type="region of interest" description="Disordered" evidence="3">
    <location>
        <begin position="1"/>
        <end position="41"/>
    </location>
</feature>
<dbReference type="GeneID" id="117640725"/>
<dbReference type="GO" id="GO:0016442">
    <property type="term" value="C:RISC complex"/>
    <property type="evidence" value="ECO:0007669"/>
    <property type="project" value="TreeGrafter"/>
</dbReference>
<dbReference type="GO" id="GO:0035197">
    <property type="term" value="F:siRNA binding"/>
    <property type="evidence" value="ECO:0007669"/>
    <property type="project" value="TreeGrafter"/>
</dbReference>
<dbReference type="KEGG" id="tpal:117640725"/>
<dbReference type="Proteomes" id="UP000515158">
    <property type="component" value="Unplaced"/>
</dbReference>
<dbReference type="GO" id="GO:0005737">
    <property type="term" value="C:cytoplasm"/>
    <property type="evidence" value="ECO:0007669"/>
    <property type="project" value="TreeGrafter"/>
</dbReference>
<evidence type="ECO:0000313" key="5">
    <source>
        <dbReference type="Proteomes" id="UP000515158"/>
    </source>
</evidence>
<gene>
    <name evidence="6 7" type="primary">LOC117640725</name>
</gene>
<reference evidence="6 7" key="1">
    <citation type="submission" date="2025-04" db="UniProtKB">
        <authorList>
            <consortium name="RefSeq"/>
        </authorList>
    </citation>
    <scope>IDENTIFICATION</scope>
    <source>
        <tissue evidence="6 7">Total insect</tissue>
    </source>
</reference>
<dbReference type="GO" id="GO:0070920">
    <property type="term" value="P:regulation of regulatory ncRNA processing"/>
    <property type="evidence" value="ECO:0007669"/>
    <property type="project" value="TreeGrafter"/>
</dbReference>
<dbReference type="GO" id="GO:0005634">
    <property type="term" value="C:nucleus"/>
    <property type="evidence" value="ECO:0007669"/>
    <property type="project" value="TreeGrafter"/>
</dbReference>
<dbReference type="SUPFAM" id="SSF54768">
    <property type="entry name" value="dsRNA-binding domain-like"/>
    <property type="match status" value="2"/>
</dbReference>
<keyword evidence="5" id="KW-1185">Reference proteome</keyword>
<dbReference type="RefSeq" id="XP_034233447.1">
    <property type="nucleotide sequence ID" value="XM_034377556.1"/>
</dbReference>
<sequence length="376" mass="41646">MPNEGTEEANSLKRPLEALDENGNENKQDDGNSSLPKRPKMTCNQTAVAILQELCMKRKWNPPLYENTDISGPSNDPMFEVSVTLCNGIKGVGRGRQKKAAKHDAAKKALEQLKEKALTDGSDRPVTTVQSKGPINPHEDASGLNAVGELQNLCMAKRFPAPEYTVIGDEGEPHEKRFTYKCTVSQRSATGVARKKQLAKHYSALEMLKILNSSMKTILDEIPNDPAVSSMYSQKNKEVPVSVLEKHKKTDTEVVERYKILRDNIAEIPSAPLISPGTKFADYHLKFASQLEGYKDIVAKPVIKTEPNPFKKLQMIAEELQFKICVTSEQGKDGRSIVFVQLETEPPTIQAGLHKDESAATQQAALNVLQFLDIMC</sequence>
<dbReference type="RefSeq" id="XP_034233448.1">
    <property type="nucleotide sequence ID" value="XM_034377557.1"/>
</dbReference>
<feature type="region of interest" description="Disordered" evidence="3">
    <location>
        <begin position="118"/>
        <end position="141"/>
    </location>
</feature>
<dbReference type="AlphaFoldDB" id="A0A6P8Y1Q7"/>
<dbReference type="PROSITE" id="PS50137">
    <property type="entry name" value="DS_RBD"/>
    <property type="match status" value="2"/>
</dbReference>
<dbReference type="Gene3D" id="3.30.160.20">
    <property type="match status" value="3"/>
</dbReference>
<accession>A0A6P8Y1Q7</accession>
<proteinExistence type="predicted"/>